<dbReference type="Gene3D" id="3.10.20.30">
    <property type="match status" value="1"/>
</dbReference>
<dbReference type="PANTHER" id="PTHR23426">
    <property type="entry name" value="FERREDOXIN/ADRENODOXIN"/>
    <property type="match status" value="1"/>
</dbReference>
<evidence type="ECO:0000256" key="4">
    <source>
        <dbReference type="ARBA" id="ARBA00023004"/>
    </source>
</evidence>
<dbReference type="SUPFAM" id="SSF54292">
    <property type="entry name" value="2Fe-2S ferredoxin-like"/>
    <property type="match status" value="1"/>
</dbReference>
<evidence type="ECO:0000313" key="9">
    <source>
        <dbReference type="Proteomes" id="UP001526246"/>
    </source>
</evidence>
<evidence type="ECO:0000256" key="5">
    <source>
        <dbReference type="ARBA" id="ARBA00023014"/>
    </source>
</evidence>
<keyword evidence="4" id="KW-0408">Iron</keyword>
<dbReference type="InterPro" id="IPR001041">
    <property type="entry name" value="2Fe-2S_ferredoxin-type"/>
</dbReference>
<evidence type="ECO:0000256" key="3">
    <source>
        <dbReference type="ARBA" id="ARBA00022723"/>
    </source>
</evidence>
<organism evidence="8 9">
    <name type="scientific">Sphingomonas arvum</name>
    <dbReference type="NCBI Taxonomy" id="2992113"/>
    <lineage>
        <taxon>Bacteria</taxon>
        <taxon>Pseudomonadati</taxon>
        <taxon>Pseudomonadota</taxon>
        <taxon>Alphaproteobacteria</taxon>
        <taxon>Sphingomonadales</taxon>
        <taxon>Sphingomonadaceae</taxon>
        <taxon>Sphingomonas</taxon>
    </lineage>
</organism>
<dbReference type="RefSeq" id="WP_264880696.1">
    <property type="nucleotide sequence ID" value="NZ_JAPDOB010000001.1"/>
</dbReference>
<dbReference type="Proteomes" id="UP001526246">
    <property type="component" value="Unassembled WGS sequence"/>
</dbReference>
<evidence type="ECO:0000256" key="6">
    <source>
        <dbReference type="ARBA" id="ARBA00034078"/>
    </source>
</evidence>
<dbReference type="PROSITE" id="PS51085">
    <property type="entry name" value="2FE2S_FER_2"/>
    <property type="match status" value="1"/>
</dbReference>
<evidence type="ECO:0000313" key="8">
    <source>
        <dbReference type="EMBL" id="MCW3796765.1"/>
    </source>
</evidence>
<name>A0ABT3JDC1_9SPHN</name>
<keyword evidence="2" id="KW-0001">2Fe-2S</keyword>
<reference evidence="8 9" key="1">
    <citation type="submission" date="2022-10" db="EMBL/GenBank/DDBJ databases">
        <title>Sphingomonas sp.</title>
        <authorList>
            <person name="Jin C."/>
        </authorList>
    </citation>
    <scope>NUCLEOTIDE SEQUENCE [LARGE SCALE GENOMIC DNA]</scope>
    <source>
        <strain evidence="8 9">BN140010</strain>
    </source>
</reference>
<protein>
    <submittedName>
        <fullName evidence="8">2Fe-2S iron-sulfur cluster-binding protein</fullName>
    </submittedName>
</protein>
<keyword evidence="3" id="KW-0479">Metal-binding</keyword>
<keyword evidence="9" id="KW-1185">Reference proteome</keyword>
<keyword evidence="5" id="KW-0411">Iron-sulfur</keyword>
<dbReference type="InterPro" id="IPR012675">
    <property type="entry name" value="Beta-grasp_dom_sf"/>
</dbReference>
<feature type="domain" description="2Fe-2S ferredoxin-type" evidence="7">
    <location>
        <begin position="3"/>
        <end position="106"/>
    </location>
</feature>
<dbReference type="InterPro" id="IPR001055">
    <property type="entry name" value="Adrenodoxin-like"/>
</dbReference>
<dbReference type="CDD" id="cd00207">
    <property type="entry name" value="fer2"/>
    <property type="match status" value="1"/>
</dbReference>
<evidence type="ECO:0000256" key="2">
    <source>
        <dbReference type="ARBA" id="ARBA00022714"/>
    </source>
</evidence>
<comment type="similarity">
    <text evidence="1">Belongs to the adrenodoxin/putidaredoxin family.</text>
</comment>
<proteinExistence type="inferred from homology"/>
<dbReference type="PANTHER" id="PTHR23426:SF65">
    <property type="entry name" value="FERREDOXIN-2, MITOCHONDRIAL"/>
    <property type="match status" value="1"/>
</dbReference>
<dbReference type="PRINTS" id="PR00355">
    <property type="entry name" value="ADRENODOXIN"/>
</dbReference>
<comment type="caution">
    <text evidence="8">The sequence shown here is derived from an EMBL/GenBank/DDBJ whole genome shotgun (WGS) entry which is preliminary data.</text>
</comment>
<comment type="cofactor">
    <cofactor evidence="6">
        <name>[2Fe-2S] cluster</name>
        <dbReference type="ChEBI" id="CHEBI:190135"/>
    </cofactor>
</comment>
<dbReference type="InterPro" id="IPR036010">
    <property type="entry name" value="2Fe-2S_ferredoxin-like_sf"/>
</dbReference>
<evidence type="ECO:0000259" key="7">
    <source>
        <dbReference type="PROSITE" id="PS51085"/>
    </source>
</evidence>
<dbReference type="EMBL" id="JAPDOB010000001">
    <property type="protein sequence ID" value="MCW3796765.1"/>
    <property type="molecule type" value="Genomic_DNA"/>
</dbReference>
<gene>
    <name evidence="8" type="ORF">OMW55_02950</name>
</gene>
<sequence>MPITVSVTTRDGRTKDLTAIAGRSLMENLRSGGIEEILALCGGCCSCATCHVYVDDQWLTAMPPMSEDEDDLLDTSGAREANSRLSCQIPVTPELHGLAVTVAPED</sequence>
<dbReference type="Pfam" id="PF00111">
    <property type="entry name" value="Fer2"/>
    <property type="match status" value="1"/>
</dbReference>
<accession>A0ABT3JDC1</accession>
<evidence type="ECO:0000256" key="1">
    <source>
        <dbReference type="ARBA" id="ARBA00010914"/>
    </source>
</evidence>